<name>A0A8K0C6B7_IGNLU</name>
<feature type="region of interest" description="Disordered" evidence="1">
    <location>
        <begin position="201"/>
        <end position="240"/>
    </location>
</feature>
<dbReference type="Proteomes" id="UP000801492">
    <property type="component" value="Unassembled WGS sequence"/>
</dbReference>
<dbReference type="OrthoDB" id="10035668at2759"/>
<feature type="compositionally biased region" description="Basic and acidic residues" evidence="1">
    <location>
        <begin position="202"/>
        <end position="240"/>
    </location>
</feature>
<proteinExistence type="predicted"/>
<protein>
    <submittedName>
        <fullName evidence="2">Uncharacterized protein</fullName>
    </submittedName>
</protein>
<evidence type="ECO:0000256" key="1">
    <source>
        <dbReference type="SAM" id="MobiDB-lite"/>
    </source>
</evidence>
<dbReference type="EMBL" id="VTPC01091276">
    <property type="protein sequence ID" value="KAF2878823.1"/>
    <property type="molecule type" value="Genomic_DNA"/>
</dbReference>
<dbReference type="AlphaFoldDB" id="A0A8K0C6B7"/>
<reference evidence="2" key="1">
    <citation type="submission" date="2019-08" db="EMBL/GenBank/DDBJ databases">
        <title>The genome of the North American firefly Photinus pyralis.</title>
        <authorList>
            <consortium name="Photinus pyralis genome working group"/>
            <person name="Fallon T.R."/>
            <person name="Sander Lower S.E."/>
            <person name="Weng J.-K."/>
        </authorList>
    </citation>
    <scope>NUCLEOTIDE SEQUENCE</scope>
    <source>
        <strain evidence="2">TRF0915ILg1</strain>
        <tissue evidence="2">Whole body</tissue>
    </source>
</reference>
<organism evidence="2 3">
    <name type="scientific">Ignelater luminosus</name>
    <name type="common">Cucubano</name>
    <name type="synonym">Pyrophorus luminosus</name>
    <dbReference type="NCBI Taxonomy" id="2038154"/>
    <lineage>
        <taxon>Eukaryota</taxon>
        <taxon>Metazoa</taxon>
        <taxon>Ecdysozoa</taxon>
        <taxon>Arthropoda</taxon>
        <taxon>Hexapoda</taxon>
        <taxon>Insecta</taxon>
        <taxon>Pterygota</taxon>
        <taxon>Neoptera</taxon>
        <taxon>Endopterygota</taxon>
        <taxon>Coleoptera</taxon>
        <taxon>Polyphaga</taxon>
        <taxon>Elateriformia</taxon>
        <taxon>Elateroidea</taxon>
        <taxon>Elateridae</taxon>
        <taxon>Agrypninae</taxon>
        <taxon>Pyrophorini</taxon>
        <taxon>Ignelater</taxon>
    </lineage>
</organism>
<sequence>MVRTYIRKAQRKAGVNYSEEDLKKGIQDVTSTLKYRIPATRGKGGDGVQSFLSAAEEEKIVNRLKVRDRNGFGLSRYEVLDLVQLCIRQHSMGSTNKQSQLQYSRQLIWRGTKQILQTPNAVPPEVTTVRQEIDSHSADIVPSEIAANPTDTAPLEVFAIFTATVPQEVVSCLTDAVQSEVAVPPGGVPLQVKYASTTKLQTHQENKINRKKLHNTDYKTSEKSDQLSVRDSDYNHSDEEIDEHDVNKWVDIAL</sequence>
<evidence type="ECO:0000313" key="2">
    <source>
        <dbReference type="EMBL" id="KAF2878823.1"/>
    </source>
</evidence>
<accession>A0A8K0C6B7</accession>
<gene>
    <name evidence="2" type="ORF">ILUMI_27347</name>
</gene>
<evidence type="ECO:0000313" key="3">
    <source>
        <dbReference type="Proteomes" id="UP000801492"/>
    </source>
</evidence>
<comment type="caution">
    <text evidence="2">The sequence shown here is derived from an EMBL/GenBank/DDBJ whole genome shotgun (WGS) entry which is preliminary data.</text>
</comment>
<keyword evidence="3" id="KW-1185">Reference proteome</keyword>